<evidence type="ECO:0000313" key="8">
    <source>
        <dbReference type="EMBL" id="SDE96188.1"/>
    </source>
</evidence>
<dbReference type="PRINTS" id="PR00839">
    <property type="entry name" value="V8PROTEASE"/>
</dbReference>
<keyword evidence="4 6" id="KW-0378">Hydrolase</keyword>
<dbReference type="EC" id="3.4.21.-" evidence="6"/>
<dbReference type="OrthoDB" id="267336at2"/>
<organism evidence="8 9">
    <name type="scientific">Salipiger thiooxidans</name>
    <dbReference type="NCBI Taxonomy" id="282683"/>
    <lineage>
        <taxon>Bacteria</taxon>
        <taxon>Pseudomonadati</taxon>
        <taxon>Pseudomonadota</taxon>
        <taxon>Alphaproteobacteria</taxon>
        <taxon>Rhodobacterales</taxon>
        <taxon>Roseobacteraceae</taxon>
        <taxon>Salipiger</taxon>
    </lineage>
</organism>
<dbReference type="InterPro" id="IPR018114">
    <property type="entry name" value="TRYPSIN_HIS"/>
</dbReference>
<evidence type="ECO:0000256" key="1">
    <source>
        <dbReference type="ARBA" id="ARBA00008764"/>
    </source>
</evidence>
<dbReference type="SUPFAM" id="SSF50494">
    <property type="entry name" value="Trypsin-like serine proteases"/>
    <property type="match status" value="1"/>
</dbReference>
<evidence type="ECO:0000256" key="4">
    <source>
        <dbReference type="ARBA" id="ARBA00022801"/>
    </source>
</evidence>
<dbReference type="InterPro" id="IPR008256">
    <property type="entry name" value="Peptidase_S1B"/>
</dbReference>
<dbReference type="PROSITE" id="PS00134">
    <property type="entry name" value="TRYPSIN_HIS"/>
    <property type="match status" value="1"/>
</dbReference>
<dbReference type="Gene3D" id="2.40.10.10">
    <property type="entry name" value="Trypsin-like serine proteases"/>
    <property type="match status" value="2"/>
</dbReference>
<sequence>MPRRLRPPRLLAAALLALSTGAAAAQELPALPLEDHTAWQAVGRLNTKGYNRRGMCSGALVAPDLVLTAAHCLAGPDGNPVRPETLHFVAGWLGGEFAGESAVASYEIHPRAYARVTLDIEHDLALVTLATPLDVTPLTLGSALSPPFALVGYHDHRPHRLSARFDCAGARDHRLLRIACPVRPGNSGGPVLAGGPGWRIVGVVAAAAQGDTLAVPVDEWLRERLLRGAPYTSE</sequence>
<feature type="signal peptide" evidence="6">
    <location>
        <begin position="1"/>
        <end position="25"/>
    </location>
</feature>
<dbReference type="InterPro" id="IPR050966">
    <property type="entry name" value="Glutamyl_endopeptidase"/>
</dbReference>
<feature type="domain" description="Peptidase S1" evidence="7">
    <location>
        <begin position="18"/>
        <end position="226"/>
    </location>
</feature>
<evidence type="ECO:0000259" key="7">
    <source>
        <dbReference type="PROSITE" id="PS50240"/>
    </source>
</evidence>
<feature type="chain" id="PRO_5011330187" description="Serine protease" evidence="6">
    <location>
        <begin position="26"/>
        <end position="234"/>
    </location>
</feature>
<reference evidence="9" key="1">
    <citation type="submission" date="2016-10" db="EMBL/GenBank/DDBJ databases">
        <authorList>
            <person name="Varghese N."/>
            <person name="Submissions S."/>
        </authorList>
    </citation>
    <scope>NUCLEOTIDE SEQUENCE [LARGE SCALE GENOMIC DNA]</scope>
    <source>
        <strain evidence="9">DSM 10146</strain>
    </source>
</reference>
<dbReference type="Proteomes" id="UP000198994">
    <property type="component" value="Unassembled WGS sequence"/>
</dbReference>
<gene>
    <name evidence="8" type="ORF">SAMN04488105_11099</name>
</gene>
<keyword evidence="3 6" id="KW-0732">Signal</keyword>
<keyword evidence="5 6" id="KW-0720">Serine protease</keyword>
<dbReference type="RefSeq" id="WP_089961007.1">
    <property type="nucleotide sequence ID" value="NZ_FNAV01000010.1"/>
</dbReference>
<dbReference type="EMBL" id="FNAV01000010">
    <property type="protein sequence ID" value="SDE96188.1"/>
    <property type="molecule type" value="Genomic_DNA"/>
</dbReference>
<evidence type="ECO:0000256" key="6">
    <source>
        <dbReference type="RuleBase" id="RU004296"/>
    </source>
</evidence>
<comment type="similarity">
    <text evidence="1 6">Belongs to the peptidase S1B family.</text>
</comment>
<protein>
    <recommendedName>
        <fullName evidence="6">Serine protease</fullName>
        <ecNumber evidence="6">3.4.21.-</ecNumber>
    </recommendedName>
</protein>
<keyword evidence="9" id="KW-1185">Reference proteome</keyword>
<name>A0A1G7H6Y2_9RHOB</name>
<evidence type="ECO:0000256" key="5">
    <source>
        <dbReference type="ARBA" id="ARBA00022825"/>
    </source>
</evidence>
<accession>A0A1G7H6Y2</accession>
<keyword evidence="2 6" id="KW-0645">Protease</keyword>
<dbReference type="PROSITE" id="PS50240">
    <property type="entry name" value="TRYPSIN_DOM"/>
    <property type="match status" value="1"/>
</dbReference>
<dbReference type="AlphaFoldDB" id="A0A1G7H6Y2"/>
<dbReference type="InterPro" id="IPR043504">
    <property type="entry name" value="Peptidase_S1_PA_chymotrypsin"/>
</dbReference>
<dbReference type="Pfam" id="PF13365">
    <property type="entry name" value="Trypsin_2"/>
    <property type="match status" value="1"/>
</dbReference>
<evidence type="ECO:0000256" key="2">
    <source>
        <dbReference type="ARBA" id="ARBA00022670"/>
    </source>
</evidence>
<dbReference type="InterPro" id="IPR001254">
    <property type="entry name" value="Trypsin_dom"/>
</dbReference>
<dbReference type="InterPro" id="IPR009003">
    <property type="entry name" value="Peptidase_S1_PA"/>
</dbReference>
<dbReference type="GO" id="GO:0004252">
    <property type="term" value="F:serine-type endopeptidase activity"/>
    <property type="evidence" value="ECO:0007669"/>
    <property type="project" value="InterPro"/>
</dbReference>
<dbReference type="PANTHER" id="PTHR15462:SF8">
    <property type="entry name" value="SERINE PROTEASE"/>
    <property type="match status" value="1"/>
</dbReference>
<dbReference type="STRING" id="282683.SAMN04488105_11099"/>
<evidence type="ECO:0000313" key="9">
    <source>
        <dbReference type="Proteomes" id="UP000198994"/>
    </source>
</evidence>
<evidence type="ECO:0000256" key="3">
    <source>
        <dbReference type="ARBA" id="ARBA00022729"/>
    </source>
</evidence>
<dbReference type="GO" id="GO:0006508">
    <property type="term" value="P:proteolysis"/>
    <property type="evidence" value="ECO:0007669"/>
    <property type="project" value="UniProtKB-KW"/>
</dbReference>
<dbReference type="PANTHER" id="PTHR15462">
    <property type="entry name" value="SERINE PROTEASE"/>
    <property type="match status" value="1"/>
</dbReference>
<proteinExistence type="inferred from homology"/>